<dbReference type="PROSITE" id="PS01124">
    <property type="entry name" value="HTH_ARAC_FAMILY_2"/>
    <property type="match status" value="1"/>
</dbReference>
<dbReference type="EMBL" id="AP024238">
    <property type="protein sequence ID" value="BCO29574.1"/>
    <property type="molecule type" value="Genomic_DNA"/>
</dbReference>
<accession>A0ABM7MT57</accession>
<keyword evidence="4" id="KW-0804">Transcription</keyword>
<organism evidence="6 7">
    <name type="scientific">Rhodoferax lithotrophicus</name>
    <dbReference type="NCBI Taxonomy" id="2798804"/>
    <lineage>
        <taxon>Bacteria</taxon>
        <taxon>Pseudomonadati</taxon>
        <taxon>Pseudomonadota</taxon>
        <taxon>Betaproteobacteria</taxon>
        <taxon>Burkholderiales</taxon>
        <taxon>Comamonadaceae</taxon>
        <taxon>Rhodoferax</taxon>
    </lineage>
</organism>
<dbReference type="SMART" id="SM00342">
    <property type="entry name" value="HTH_ARAC"/>
    <property type="match status" value="1"/>
</dbReference>
<evidence type="ECO:0000256" key="3">
    <source>
        <dbReference type="ARBA" id="ARBA00023159"/>
    </source>
</evidence>
<evidence type="ECO:0000313" key="6">
    <source>
        <dbReference type="EMBL" id="BCO29574.1"/>
    </source>
</evidence>
<dbReference type="InterPro" id="IPR014710">
    <property type="entry name" value="RmlC-like_jellyroll"/>
</dbReference>
<dbReference type="PANTHER" id="PTHR43280">
    <property type="entry name" value="ARAC-FAMILY TRANSCRIPTIONAL REGULATOR"/>
    <property type="match status" value="1"/>
</dbReference>
<reference evidence="6 7" key="1">
    <citation type="journal article" date="2021" name="Microbiol. Spectr.">
        <title>A Single Bacterium Capable of Oxidation and Reduction of Iron at Circumneutral pH.</title>
        <authorList>
            <person name="Kato S."/>
            <person name="Ohkuma M."/>
        </authorList>
    </citation>
    <scope>NUCLEOTIDE SEQUENCE [LARGE SCALE GENOMIC DNA]</scope>
    <source>
        <strain evidence="6 7">MIZ03</strain>
    </source>
</reference>
<dbReference type="Pfam" id="PF02311">
    <property type="entry name" value="AraC_binding"/>
    <property type="match status" value="1"/>
</dbReference>
<keyword evidence="3" id="KW-0010">Activator</keyword>
<dbReference type="CDD" id="cd06999">
    <property type="entry name" value="cupin_HpaA-like_N"/>
    <property type="match status" value="1"/>
</dbReference>
<dbReference type="InterPro" id="IPR009057">
    <property type="entry name" value="Homeodomain-like_sf"/>
</dbReference>
<dbReference type="PRINTS" id="PR00032">
    <property type="entry name" value="HTHARAC"/>
</dbReference>
<evidence type="ECO:0000313" key="7">
    <source>
        <dbReference type="Proteomes" id="UP000824366"/>
    </source>
</evidence>
<protein>
    <submittedName>
        <fullName evidence="6">HTH-type transcriptional activator RhaS</fullName>
    </submittedName>
</protein>
<evidence type="ECO:0000256" key="4">
    <source>
        <dbReference type="ARBA" id="ARBA00023163"/>
    </source>
</evidence>
<dbReference type="RefSeq" id="WP_223905731.1">
    <property type="nucleotide sequence ID" value="NZ_AP024238.1"/>
</dbReference>
<dbReference type="InterPro" id="IPR020449">
    <property type="entry name" value="Tscrpt_reg_AraC-type_HTH"/>
</dbReference>
<dbReference type="Gene3D" id="1.10.10.60">
    <property type="entry name" value="Homeodomain-like"/>
    <property type="match status" value="1"/>
</dbReference>
<dbReference type="InterPro" id="IPR011051">
    <property type="entry name" value="RmlC_Cupin_sf"/>
</dbReference>
<keyword evidence="1" id="KW-0805">Transcription regulation</keyword>
<evidence type="ECO:0000256" key="2">
    <source>
        <dbReference type="ARBA" id="ARBA00023125"/>
    </source>
</evidence>
<sequence length="311" mass="34434">MATRVIPNYSLYGVQAQPAWQNWFDFEWIPQRSRPYNWKIRPHQHDALIQILYVTQGSGEVLFDHAKASFSAPCLVIIPAQTVHGFDFSEDVDGPVVTAAQRPLESMIGLASPDLLASLRKPAVIALDKASGHAQSLMPLFLAIEREAHIQAASQVTAGMALLTAICIQIARLTRVSEVSASKATSRKSAQIEKFRSMVDADFKKHLPIGDYAGQLGITPGQLSRLCREVLGMSSLDVVNARMVHEAQRVLVYTGNSIKQLAYTLGFADETYFCRFFRKHTGLSPREFRVKAMDAMSIPESDEPPSSAMRT</sequence>
<dbReference type="Proteomes" id="UP000824366">
    <property type="component" value="Chromosome"/>
</dbReference>
<dbReference type="Gene3D" id="2.60.120.10">
    <property type="entry name" value="Jelly Rolls"/>
    <property type="match status" value="1"/>
</dbReference>
<proteinExistence type="predicted"/>
<dbReference type="InterPro" id="IPR047264">
    <property type="entry name" value="Cupin_HpaA-like_N"/>
</dbReference>
<dbReference type="InterPro" id="IPR018060">
    <property type="entry name" value="HTH_AraC"/>
</dbReference>
<feature type="domain" description="HTH araC/xylS-type" evidence="5">
    <location>
        <begin position="193"/>
        <end position="291"/>
    </location>
</feature>
<dbReference type="InterPro" id="IPR003313">
    <property type="entry name" value="AraC-bd"/>
</dbReference>
<name>A0ABM7MT57_9BURK</name>
<keyword evidence="2" id="KW-0238">DNA-binding</keyword>
<dbReference type="SUPFAM" id="SSF51182">
    <property type="entry name" value="RmlC-like cupins"/>
    <property type="match status" value="1"/>
</dbReference>
<dbReference type="PANTHER" id="PTHR43280:SF32">
    <property type="entry name" value="TRANSCRIPTIONAL REGULATORY PROTEIN"/>
    <property type="match status" value="1"/>
</dbReference>
<dbReference type="SUPFAM" id="SSF46689">
    <property type="entry name" value="Homeodomain-like"/>
    <property type="match status" value="1"/>
</dbReference>
<dbReference type="Pfam" id="PF12833">
    <property type="entry name" value="HTH_18"/>
    <property type="match status" value="1"/>
</dbReference>
<evidence type="ECO:0000259" key="5">
    <source>
        <dbReference type="PROSITE" id="PS01124"/>
    </source>
</evidence>
<gene>
    <name evidence="6" type="ORF">MIZ03_4497</name>
</gene>
<keyword evidence="7" id="KW-1185">Reference proteome</keyword>
<evidence type="ECO:0000256" key="1">
    <source>
        <dbReference type="ARBA" id="ARBA00023015"/>
    </source>
</evidence>